<dbReference type="Proteomes" id="UP001172911">
    <property type="component" value="Unassembled WGS sequence"/>
</dbReference>
<feature type="transmembrane region" description="Helical" evidence="1">
    <location>
        <begin position="58"/>
        <end position="79"/>
    </location>
</feature>
<comment type="caution">
    <text evidence="2">The sequence shown here is derived from an EMBL/GenBank/DDBJ whole genome shotgun (WGS) entry which is preliminary data.</text>
</comment>
<gene>
    <name evidence="2" type="ORF">P6N53_07125</name>
</gene>
<organism evidence="2 3">
    <name type="scientific">Desulforamulus aquiferis</name>
    <dbReference type="NCBI Taxonomy" id="1397668"/>
    <lineage>
        <taxon>Bacteria</taxon>
        <taxon>Bacillati</taxon>
        <taxon>Bacillota</taxon>
        <taxon>Clostridia</taxon>
        <taxon>Eubacteriales</taxon>
        <taxon>Peptococcaceae</taxon>
        <taxon>Desulforamulus</taxon>
    </lineage>
</organism>
<accession>A0AAW7ZCV1</accession>
<reference evidence="2" key="2">
    <citation type="submission" date="2023-03" db="EMBL/GenBank/DDBJ databases">
        <authorList>
            <person name="Zhang Z."/>
        </authorList>
    </citation>
    <scope>NUCLEOTIDE SEQUENCE</scope>
    <source>
        <strain evidence="2">DSA</strain>
    </source>
</reference>
<keyword evidence="1" id="KW-0472">Membrane</keyword>
<evidence type="ECO:0000313" key="2">
    <source>
        <dbReference type="EMBL" id="MDO7786989.1"/>
    </source>
</evidence>
<sequence>MYIFGLFEPSLDLELGLKKLRSNGFKDGRLIVVPLEISKHPGKQTILDSMYKTDGMSLIDGIAILSSIGMVLGVIYGSIVFIGPIALGLIGMVVGGGIGYILDKHFCKRKRTVHDTPSGDIVVAVNYKNEDEAQFIETVMKEHKATALGRGNA</sequence>
<keyword evidence="1" id="KW-0812">Transmembrane</keyword>
<dbReference type="AlphaFoldDB" id="A0AAW7ZCV1"/>
<reference evidence="2" key="1">
    <citation type="journal article" date="2023" name="J. Hazard. Mater.">
        <title>Anaerobic biodegradation of pyrene and benzo[a]pyrene by a new sulfate-reducing Desulforamulus aquiferis strain DSA.</title>
        <authorList>
            <person name="Zhang Z."/>
            <person name="Sun J."/>
            <person name="Gong X."/>
            <person name="Wang C."/>
            <person name="Wang H."/>
        </authorList>
    </citation>
    <scope>NUCLEOTIDE SEQUENCE</scope>
    <source>
        <strain evidence="2">DSA</strain>
    </source>
</reference>
<proteinExistence type="predicted"/>
<keyword evidence="3" id="KW-1185">Reference proteome</keyword>
<feature type="transmembrane region" description="Helical" evidence="1">
    <location>
        <begin position="85"/>
        <end position="102"/>
    </location>
</feature>
<evidence type="ECO:0000256" key="1">
    <source>
        <dbReference type="SAM" id="Phobius"/>
    </source>
</evidence>
<keyword evidence="1" id="KW-1133">Transmembrane helix</keyword>
<evidence type="ECO:0000313" key="3">
    <source>
        <dbReference type="Proteomes" id="UP001172911"/>
    </source>
</evidence>
<dbReference type="EMBL" id="JARPTC010000009">
    <property type="protein sequence ID" value="MDO7786989.1"/>
    <property type="molecule type" value="Genomic_DNA"/>
</dbReference>
<evidence type="ECO:0008006" key="4">
    <source>
        <dbReference type="Google" id="ProtNLM"/>
    </source>
</evidence>
<protein>
    <recommendedName>
        <fullName evidence="4">DUF1269 domain-containing protein</fullName>
    </recommendedName>
</protein>
<name>A0AAW7ZCV1_9FIRM</name>